<evidence type="ECO:0000256" key="7">
    <source>
        <dbReference type="ARBA" id="ARBA00048478"/>
    </source>
</evidence>
<dbReference type="RefSeq" id="WP_207036402.1">
    <property type="nucleotide sequence ID" value="NZ_CP159476.1"/>
</dbReference>
<evidence type="ECO:0000256" key="8">
    <source>
        <dbReference type="HAMAP-Rule" id="MF_00238"/>
    </source>
</evidence>
<organism evidence="10 11">
    <name type="scientific">Flagellimonas aurea</name>
    <dbReference type="NCBI Taxonomy" id="2915619"/>
    <lineage>
        <taxon>Bacteria</taxon>
        <taxon>Pseudomonadati</taxon>
        <taxon>Bacteroidota</taxon>
        <taxon>Flavobacteriia</taxon>
        <taxon>Flavobacteriales</taxon>
        <taxon>Flavobacteriaceae</taxon>
        <taxon>Flagellimonas</taxon>
    </lineage>
</organism>
<comment type="subcellular location">
    <subcellularLocation>
        <location evidence="8">Cytoplasm</location>
    </subcellularLocation>
</comment>
<keyword evidence="5 8" id="KW-0067">ATP-binding</keyword>
<evidence type="ECO:0000256" key="2">
    <source>
        <dbReference type="ARBA" id="ARBA00022679"/>
    </source>
</evidence>
<keyword evidence="8" id="KW-0963">Cytoplasm</keyword>
<evidence type="ECO:0000256" key="4">
    <source>
        <dbReference type="ARBA" id="ARBA00022777"/>
    </source>
</evidence>
<gene>
    <name evidence="8" type="primary">cmk</name>
    <name evidence="10" type="ORF">J0656_18055</name>
</gene>
<dbReference type="GO" id="GO:0016301">
    <property type="term" value="F:kinase activity"/>
    <property type="evidence" value="ECO:0007669"/>
    <property type="project" value="UniProtKB-KW"/>
</dbReference>
<dbReference type="CDD" id="cd02020">
    <property type="entry name" value="CMPK"/>
    <property type="match status" value="1"/>
</dbReference>
<keyword evidence="11" id="KW-1185">Reference proteome</keyword>
<evidence type="ECO:0000256" key="1">
    <source>
        <dbReference type="ARBA" id="ARBA00009427"/>
    </source>
</evidence>
<comment type="similarity">
    <text evidence="1 8">Belongs to the cytidylate kinase family. Type 1 subfamily.</text>
</comment>
<dbReference type="Pfam" id="PF02224">
    <property type="entry name" value="Cytidylate_kin"/>
    <property type="match status" value="1"/>
</dbReference>
<dbReference type="Proteomes" id="UP000664044">
    <property type="component" value="Unassembled WGS sequence"/>
</dbReference>
<sequence length="232" mass="25991">MGKITIAIDGYSSTGKSTIAKRLAAALNYIYVDTGAMYRAVTLFALNSGLVSDKGDVDVEALIDKLSGIHLKFVPNKKTGRSDMFLNDENVEQEIRSMRVSAFVSPVAAIKEVREKLVKIQQEMGKDKGIVMDGRDIGTVVFPDAELKLFMTASPETRAARRYKELLEKGEEVTYAEVLKNVEERDRIDSTRTISPLTKAKDAIEFDNSDMGLEEQFERIYDFSQRVIAKYV</sequence>
<dbReference type="InterPro" id="IPR011994">
    <property type="entry name" value="Cytidylate_kinase_dom"/>
</dbReference>
<dbReference type="PANTHER" id="PTHR21299:SF2">
    <property type="entry name" value="CYTIDYLATE KINASE"/>
    <property type="match status" value="1"/>
</dbReference>
<evidence type="ECO:0000256" key="3">
    <source>
        <dbReference type="ARBA" id="ARBA00022741"/>
    </source>
</evidence>
<proteinExistence type="inferred from homology"/>
<dbReference type="InterPro" id="IPR003136">
    <property type="entry name" value="Cytidylate_kin"/>
</dbReference>
<dbReference type="Gene3D" id="3.40.50.300">
    <property type="entry name" value="P-loop containing nucleotide triphosphate hydrolases"/>
    <property type="match status" value="1"/>
</dbReference>
<dbReference type="HAMAP" id="MF_00238">
    <property type="entry name" value="Cytidyl_kinase_type1"/>
    <property type="match status" value="1"/>
</dbReference>
<comment type="caution">
    <text evidence="10">The sequence shown here is derived from an EMBL/GenBank/DDBJ whole genome shotgun (WGS) entry which is preliminary data.</text>
</comment>
<name>A0ABS3G923_9FLAO</name>
<dbReference type="EMBL" id="JAFLNL010000014">
    <property type="protein sequence ID" value="MBO0355927.1"/>
    <property type="molecule type" value="Genomic_DNA"/>
</dbReference>
<evidence type="ECO:0000313" key="11">
    <source>
        <dbReference type="Proteomes" id="UP000664044"/>
    </source>
</evidence>
<keyword evidence="4 8" id="KW-0418">Kinase</keyword>
<evidence type="ECO:0000259" key="9">
    <source>
        <dbReference type="Pfam" id="PF02224"/>
    </source>
</evidence>
<evidence type="ECO:0000313" key="10">
    <source>
        <dbReference type="EMBL" id="MBO0355927.1"/>
    </source>
</evidence>
<dbReference type="EC" id="2.7.4.25" evidence="8"/>
<feature type="binding site" evidence="8">
    <location>
        <begin position="10"/>
        <end position="18"/>
    </location>
    <ligand>
        <name>ATP</name>
        <dbReference type="ChEBI" id="CHEBI:30616"/>
    </ligand>
</feature>
<comment type="catalytic activity">
    <reaction evidence="6 8">
        <text>dCMP + ATP = dCDP + ADP</text>
        <dbReference type="Rhea" id="RHEA:25094"/>
        <dbReference type="ChEBI" id="CHEBI:30616"/>
        <dbReference type="ChEBI" id="CHEBI:57566"/>
        <dbReference type="ChEBI" id="CHEBI:58593"/>
        <dbReference type="ChEBI" id="CHEBI:456216"/>
        <dbReference type="EC" id="2.7.4.25"/>
    </reaction>
</comment>
<comment type="catalytic activity">
    <reaction evidence="7 8">
        <text>CMP + ATP = CDP + ADP</text>
        <dbReference type="Rhea" id="RHEA:11600"/>
        <dbReference type="ChEBI" id="CHEBI:30616"/>
        <dbReference type="ChEBI" id="CHEBI:58069"/>
        <dbReference type="ChEBI" id="CHEBI:60377"/>
        <dbReference type="ChEBI" id="CHEBI:456216"/>
        <dbReference type="EC" id="2.7.4.25"/>
    </reaction>
</comment>
<accession>A0ABS3G923</accession>
<dbReference type="InterPro" id="IPR027417">
    <property type="entry name" value="P-loop_NTPase"/>
</dbReference>
<evidence type="ECO:0000256" key="6">
    <source>
        <dbReference type="ARBA" id="ARBA00047615"/>
    </source>
</evidence>
<keyword evidence="3 8" id="KW-0547">Nucleotide-binding</keyword>
<feature type="domain" description="Cytidylate kinase" evidence="9">
    <location>
        <begin position="6"/>
        <end position="222"/>
    </location>
</feature>
<protein>
    <recommendedName>
        <fullName evidence="8">Cytidylate kinase</fullName>
        <shortName evidence="8">CK</shortName>
        <ecNumber evidence="8">2.7.4.25</ecNumber>
    </recommendedName>
    <alternativeName>
        <fullName evidence="8">Cytidine monophosphate kinase</fullName>
        <shortName evidence="8">CMP kinase</shortName>
    </alternativeName>
</protein>
<reference evidence="10 11" key="1">
    <citation type="submission" date="2021-03" db="EMBL/GenBank/DDBJ databases">
        <title>Muricauda lutimaris sp. nov. and Muricauda ruestringensis sp. nov, two marine members of the Flavobacteriaceae isolated from deep sea sediments of Western Pacific.</title>
        <authorList>
            <person name="Zhao S."/>
            <person name="Liu R."/>
        </authorList>
    </citation>
    <scope>NUCLEOTIDE SEQUENCE [LARGE SCALE GENOMIC DNA]</scope>
    <source>
        <strain evidence="10 11">BC31-1-A7</strain>
    </source>
</reference>
<dbReference type="PANTHER" id="PTHR21299">
    <property type="entry name" value="CYTIDYLATE KINASE/PANTOATE-BETA-ALANINE LIGASE"/>
    <property type="match status" value="1"/>
</dbReference>
<keyword evidence="2 8" id="KW-0808">Transferase</keyword>
<dbReference type="NCBIfam" id="TIGR00017">
    <property type="entry name" value="cmk"/>
    <property type="match status" value="1"/>
</dbReference>
<evidence type="ECO:0000256" key="5">
    <source>
        <dbReference type="ARBA" id="ARBA00022840"/>
    </source>
</evidence>
<dbReference type="SUPFAM" id="SSF52540">
    <property type="entry name" value="P-loop containing nucleoside triphosphate hydrolases"/>
    <property type="match status" value="1"/>
</dbReference>